<dbReference type="SUPFAM" id="SSF54373">
    <property type="entry name" value="FAD-linked reductases, C-terminal domain"/>
    <property type="match status" value="1"/>
</dbReference>
<dbReference type="Pfam" id="PF01266">
    <property type="entry name" value="DAO"/>
    <property type="match status" value="1"/>
</dbReference>
<dbReference type="Gene3D" id="3.30.9.10">
    <property type="entry name" value="D-Amino Acid Oxidase, subunit A, domain 2"/>
    <property type="match status" value="1"/>
</dbReference>
<evidence type="ECO:0000256" key="4">
    <source>
        <dbReference type="ARBA" id="ARBA00023002"/>
    </source>
</evidence>
<dbReference type="EMBL" id="BRVS01000001">
    <property type="protein sequence ID" value="GLB65965.1"/>
    <property type="molecule type" value="Genomic_DNA"/>
</dbReference>
<comment type="cofactor">
    <cofactor evidence="1">
        <name>FAD</name>
        <dbReference type="ChEBI" id="CHEBI:57692"/>
    </cofactor>
</comment>
<dbReference type="RefSeq" id="WP_264794124.1">
    <property type="nucleotide sequence ID" value="NZ_BRVS01000001.1"/>
</dbReference>
<evidence type="ECO:0000313" key="7">
    <source>
        <dbReference type="Proteomes" id="UP001209654"/>
    </source>
</evidence>
<dbReference type="InterPro" id="IPR006076">
    <property type="entry name" value="FAD-dep_OxRdtase"/>
</dbReference>
<evidence type="ECO:0000256" key="3">
    <source>
        <dbReference type="ARBA" id="ARBA00022827"/>
    </source>
</evidence>
<organism evidence="6 7">
    <name type="scientific">Arthrobacter mangrovi</name>
    <dbReference type="NCBI Taxonomy" id="2966350"/>
    <lineage>
        <taxon>Bacteria</taxon>
        <taxon>Bacillati</taxon>
        <taxon>Actinomycetota</taxon>
        <taxon>Actinomycetes</taxon>
        <taxon>Micrococcales</taxon>
        <taxon>Micrococcaceae</taxon>
        <taxon>Arthrobacter</taxon>
    </lineage>
</organism>
<dbReference type="PANTHER" id="PTHR10961:SF7">
    <property type="entry name" value="FAD DEPENDENT OXIDOREDUCTASE DOMAIN-CONTAINING PROTEIN"/>
    <property type="match status" value="1"/>
</dbReference>
<reference evidence="6 7" key="1">
    <citation type="journal article" date="2023" name="Int. J. Syst. Evol. Microbiol.">
        <title>Arthrobacter mangrovi sp. nov., an actinobacterium isolated from the rhizosphere of a mangrove.</title>
        <authorList>
            <person name="Hamada M."/>
            <person name="Saitou S."/>
            <person name="Enomoto N."/>
            <person name="Nanri K."/>
            <person name="Hidaka K."/>
            <person name="Miura T."/>
            <person name="Tamura T."/>
        </authorList>
    </citation>
    <scope>NUCLEOTIDE SEQUENCE [LARGE SCALE GENOMIC DNA]</scope>
    <source>
        <strain evidence="6 7">NBRC 112813</strain>
    </source>
</reference>
<sequence>MELQADVVVVGLGGWGSNALWRLAKRGVSVIGIEARSTAHDQGSSHGLTRLFRVACREHPQLGPVGLRALELWDELGSDTRTVQLTTTKALMVGSYGSETIQGSLAAAEAAGIKTELLAHNELRSRFPQYGNLDPDDVGLLDPFGGINYPERAVEAATRQAVELGARVLTGTPVRSISDDGGGVTIETDADIIRAEHVVVSAGCWAPGLLPELSDVLQPRRMPMFWFRPAADTDSFALPQFPAFIRDLPSGSGIWGHGSGPGHAIKVGMWDDGTNFEDCDPDTIDRTVTRERDWQQLSGLVAHAFPGLDPEPIEAKMCMVTDSLDGQFLLGRLNPASRVIVASGDTGHGFKHAPAIGELAAQIALGETPFVDLDFLGPARFAANRLLAKPIGR</sequence>
<dbReference type="SUPFAM" id="SSF51905">
    <property type="entry name" value="FAD/NAD(P)-binding domain"/>
    <property type="match status" value="1"/>
</dbReference>
<keyword evidence="7" id="KW-1185">Reference proteome</keyword>
<dbReference type="InterPro" id="IPR045170">
    <property type="entry name" value="MTOX"/>
</dbReference>
<dbReference type="Proteomes" id="UP001209654">
    <property type="component" value="Unassembled WGS sequence"/>
</dbReference>
<proteinExistence type="predicted"/>
<keyword evidence="4" id="KW-0560">Oxidoreductase</keyword>
<dbReference type="PANTHER" id="PTHR10961">
    <property type="entry name" value="PEROXISOMAL SARCOSINE OXIDASE"/>
    <property type="match status" value="1"/>
</dbReference>
<comment type="caution">
    <text evidence="6">The sequence shown here is derived from an EMBL/GenBank/DDBJ whole genome shotgun (WGS) entry which is preliminary data.</text>
</comment>
<evidence type="ECO:0000259" key="5">
    <source>
        <dbReference type="Pfam" id="PF01266"/>
    </source>
</evidence>
<evidence type="ECO:0000256" key="2">
    <source>
        <dbReference type="ARBA" id="ARBA00022630"/>
    </source>
</evidence>
<protein>
    <submittedName>
        <fullName evidence="6">N-methyltryptophan oxidase</fullName>
    </submittedName>
</protein>
<keyword evidence="3" id="KW-0274">FAD</keyword>
<keyword evidence="2" id="KW-0285">Flavoprotein</keyword>
<evidence type="ECO:0000256" key="1">
    <source>
        <dbReference type="ARBA" id="ARBA00001974"/>
    </source>
</evidence>
<feature type="domain" description="FAD dependent oxidoreductase" evidence="5">
    <location>
        <begin position="6"/>
        <end position="362"/>
    </location>
</feature>
<accession>A0ABQ5MQH8</accession>
<name>A0ABQ5MQH8_9MICC</name>
<dbReference type="NCBIfam" id="NF008425">
    <property type="entry name" value="PRK11259.1"/>
    <property type="match status" value="1"/>
</dbReference>
<dbReference type="Gene3D" id="3.50.50.60">
    <property type="entry name" value="FAD/NAD(P)-binding domain"/>
    <property type="match status" value="1"/>
</dbReference>
<gene>
    <name evidence="6" type="primary">solA_1</name>
    <name evidence="6" type="ORF">AHIS1636_04040</name>
</gene>
<evidence type="ECO:0000313" key="6">
    <source>
        <dbReference type="EMBL" id="GLB65965.1"/>
    </source>
</evidence>
<dbReference type="InterPro" id="IPR036188">
    <property type="entry name" value="FAD/NAD-bd_sf"/>
</dbReference>